<dbReference type="Pfam" id="PF07963">
    <property type="entry name" value="N_methyl"/>
    <property type="match status" value="1"/>
</dbReference>
<dbReference type="PRINTS" id="PR00813">
    <property type="entry name" value="BCTERIALGSPG"/>
</dbReference>
<dbReference type="PATRIC" id="fig|1217715.3.peg.307"/>
<dbReference type="Pfam" id="PF16732">
    <property type="entry name" value="ComP_DUS"/>
    <property type="match status" value="1"/>
</dbReference>
<dbReference type="NCBIfam" id="TIGR02532">
    <property type="entry name" value="IV_pilin_GFxxxE"/>
    <property type="match status" value="1"/>
</dbReference>
<dbReference type="AlphaFoldDB" id="N8P2N4"/>
<proteinExistence type="predicted"/>
<dbReference type="PANTHER" id="PTHR30093">
    <property type="entry name" value="GENERAL SECRETION PATHWAY PROTEIN G"/>
    <property type="match status" value="1"/>
</dbReference>
<dbReference type="HOGENOM" id="CLU_091705_1_0_6"/>
<keyword evidence="2" id="KW-0812">Transmembrane</keyword>
<gene>
    <name evidence="3" type="ORF">F994_00328</name>
</gene>
<sequence>MKYILSTKKGFTLIELMVVVVIVAIFAAIAIPSYQEYMRRANAAQAQQEIQRIASELERWKSRNFNYLGFNLNPNAVQNYTFEIKDGTTGNPDLTATAANGRSWVIRAERPDEKSFSFLMTSSGIRCKNKTKANVTFDACGTNAGEEQW</sequence>
<evidence type="ECO:0000256" key="1">
    <source>
        <dbReference type="ARBA" id="ARBA00022481"/>
    </source>
</evidence>
<dbReference type="InterPro" id="IPR045584">
    <property type="entry name" value="Pilin-like"/>
</dbReference>
<name>N8P2N4_9GAMM</name>
<accession>N8P2N4</accession>
<dbReference type="GO" id="GO:0043683">
    <property type="term" value="P:type IV pilus assembly"/>
    <property type="evidence" value="ECO:0007669"/>
    <property type="project" value="InterPro"/>
</dbReference>
<dbReference type="Proteomes" id="UP000013086">
    <property type="component" value="Unassembled WGS sequence"/>
</dbReference>
<dbReference type="SUPFAM" id="SSF54523">
    <property type="entry name" value="Pili subunits"/>
    <property type="match status" value="1"/>
</dbReference>
<keyword evidence="2" id="KW-0472">Membrane</keyword>
<protein>
    <recommendedName>
        <fullName evidence="5">Prepilin-type N-terminal cleavage/methylation domain-containing protein</fullName>
    </recommendedName>
</protein>
<keyword evidence="2" id="KW-1133">Transmembrane helix</keyword>
<dbReference type="InterPro" id="IPR031982">
    <property type="entry name" value="PilE-like"/>
</dbReference>
<evidence type="ECO:0000313" key="3">
    <source>
        <dbReference type="EMBL" id="ENU20871.1"/>
    </source>
</evidence>
<evidence type="ECO:0000256" key="2">
    <source>
        <dbReference type="SAM" id="Phobius"/>
    </source>
</evidence>
<organism evidence="3 4">
    <name type="scientific">Acinetobacter bohemicus ANC 3994</name>
    <dbReference type="NCBI Taxonomy" id="1217715"/>
    <lineage>
        <taxon>Bacteria</taxon>
        <taxon>Pseudomonadati</taxon>
        <taxon>Pseudomonadota</taxon>
        <taxon>Gammaproteobacteria</taxon>
        <taxon>Moraxellales</taxon>
        <taxon>Moraxellaceae</taxon>
        <taxon>Acinetobacter</taxon>
    </lineage>
</organism>
<evidence type="ECO:0008006" key="5">
    <source>
        <dbReference type="Google" id="ProtNLM"/>
    </source>
</evidence>
<dbReference type="eggNOG" id="COG4968">
    <property type="taxonomic scope" value="Bacteria"/>
</dbReference>
<dbReference type="OrthoDB" id="6713246at2"/>
<dbReference type="InterPro" id="IPR000983">
    <property type="entry name" value="Bac_GSPG_pilin"/>
</dbReference>
<comment type="caution">
    <text evidence="3">The sequence shown here is derived from an EMBL/GenBank/DDBJ whole genome shotgun (WGS) entry which is preliminary data.</text>
</comment>
<dbReference type="GO" id="GO:0015628">
    <property type="term" value="P:protein secretion by the type II secretion system"/>
    <property type="evidence" value="ECO:0007669"/>
    <property type="project" value="InterPro"/>
</dbReference>
<evidence type="ECO:0000313" key="4">
    <source>
        <dbReference type="Proteomes" id="UP000013086"/>
    </source>
</evidence>
<dbReference type="PROSITE" id="PS00409">
    <property type="entry name" value="PROKAR_NTER_METHYL"/>
    <property type="match status" value="1"/>
</dbReference>
<dbReference type="InterPro" id="IPR012902">
    <property type="entry name" value="N_methyl_site"/>
</dbReference>
<dbReference type="PANTHER" id="PTHR30093:SF47">
    <property type="entry name" value="TYPE IV PILUS NON-CORE MINOR PILIN PILE"/>
    <property type="match status" value="1"/>
</dbReference>
<reference evidence="3 4" key="1">
    <citation type="submission" date="2013-02" db="EMBL/GenBank/DDBJ databases">
        <title>The Genome Sequence of Acinetobacter sp. ANC 3994.</title>
        <authorList>
            <consortium name="The Broad Institute Genome Sequencing Platform"/>
            <consortium name="The Broad Institute Genome Sequencing Center for Infectious Disease"/>
            <person name="Cerqueira G."/>
            <person name="Feldgarden M."/>
            <person name="Courvalin P."/>
            <person name="Perichon B."/>
            <person name="Grillot-Courvalin C."/>
            <person name="Clermont D."/>
            <person name="Rocha E."/>
            <person name="Yoon E.-J."/>
            <person name="Nemec A."/>
            <person name="Walker B."/>
            <person name="Young S.K."/>
            <person name="Zeng Q."/>
            <person name="Gargeya S."/>
            <person name="Fitzgerald M."/>
            <person name="Haas B."/>
            <person name="Abouelleil A."/>
            <person name="Alvarado L."/>
            <person name="Arachchi H.M."/>
            <person name="Berlin A.M."/>
            <person name="Chapman S.B."/>
            <person name="Dewar J."/>
            <person name="Goldberg J."/>
            <person name="Griggs A."/>
            <person name="Gujja S."/>
            <person name="Hansen M."/>
            <person name="Howarth C."/>
            <person name="Imamovic A."/>
            <person name="Larimer J."/>
            <person name="McCowan C."/>
            <person name="Murphy C."/>
            <person name="Neiman D."/>
            <person name="Pearson M."/>
            <person name="Priest M."/>
            <person name="Roberts A."/>
            <person name="Saif S."/>
            <person name="Shea T."/>
            <person name="Sisk P."/>
            <person name="Sykes S."/>
            <person name="Wortman J."/>
            <person name="Nusbaum C."/>
            <person name="Birren B."/>
        </authorList>
    </citation>
    <scope>NUCLEOTIDE SEQUENCE [LARGE SCALE GENOMIC DNA]</scope>
    <source>
        <strain evidence="3 4">ANC 3994</strain>
    </source>
</reference>
<dbReference type="GO" id="GO:0015627">
    <property type="term" value="C:type II protein secretion system complex"/>
    <property type="evidence" value="ECO:0007669"/>
    <property type="project" value="InterPro"/>
</dbReference>
<dbReference type="RefSeq" id="WP_004650569.1">
    <property type="nucleotide sequence ID" value="NZ_KB849175.1"/>
</dbReference>
<dbReference type="Gene3D" id="3.30.700.10">
    <property type="entry name" value="Glycoprotein, Type 4 Pilin"/>
    <property type="match status" value="1"/>
</dbReference>
<feature type="transmembrane region" description="Helical" evidence="2">
    <location>
        <begin position="12"/>
        <end position="31"/>
    </location>
</feature>
<keyword evidence="1" id="KW-0488">Methylation</keyword>
<dbReference type="EMBL" id="APOH01000009">
    <property type="protein sequence ID" value="ENU20871.1"/>
    <property type="molecule type" value="Genomic_DNA"/>
</dbReference>